<name>A0AB36ZXF4_9BACT</name>
<evidence type="ECO:0000256" key="6">
    <source>
        <dbReference type="SAM" id="SignalP"/>
    </source>
</evidence>
<evidence type="ECO:0000256" key="3">
    <source>
        <dbReference type="ARBA" id="ARBA00022692"/>
    </source>
</evidence>
<organism evidence="7 8">
    <name type="scientific">Malaciobacter marinus</name>
    <dbReference type="NCBI Taxonomy" id="505249"/>
    <lineage>
        <taxon>Bacteria</taxon>
        <taxon>Pseudomonadati</taxon>
        <taxon>Campylobacterota</taxon>
        <taxon>Epsilonproteobacteria</taxon>
        <taxon>Campylobacterales</taxon>
        <taxon>Arcobacteraceae</taxon>
        <taxon>Malaciobacter</taxon>
    </lineage>
</organism>
<evidence type="ECO:0000256" key="5">
    <source>
        <dbReference type="ARBA" id="ARBA00023237"/>
    </source>
</evidence>
<comment type="subcellular location">
    <subcellularLocation>
        <location evidence="1">Cell outer membrane</location>
    </subcellularLocation>
</comment>
<dbReference type="GO" id="GO:0015562">
    <property type="term" value="F:efflux transmembrane transporter activity"/>
    <property type="evidence" value="ECO:0007669"/>
    <property type="project" value="InterPro"/>
</dbReference>
<evidence type="ECO:0000256" key="2">
    <source>
        <dbReference type="ARBA" id="ARBA00022452"/>
    </source>
</evidence>
<dbReference type="SUPFAM" id="SSF56954">
    <property type="entry name" value="Outer membrane efflux proteins (OEP)"/>
    <property type="match status" value="1"/>
</dbReference>
<dbReference type="AlphaFoldDB" id="A0AB36ZXF4"/>
<evidence type="ECO:0000256" key="1">
    <source>
        <dbReference type="ARBA" id="ARBA00004442"/>
    </source>
</evidence>
<feature type="chain" id="PRO_5044316923" evidence="6">
    <location>
        <begin position="24"/>
        <end position="395"/>
    </location>
</feature>
<dbReference type="GO" id="GO:0015288">
    <property type="term" value="F:porin activity"/>
    <property type="evidence" value="ECO:0007669"/>
    <property type="project" value="TreeGrafter"/>
</dbReference>
<keyword evidence="4" id="KW-0472">Membrane</keyword>
<comment type="caution">
    <text evidence="7">The sequence shown here is derived from an EMBL/GenBank/DDBJ whole genome shotgun (WGS) entry which is preliminary data.</text>
</comment>
<keyword evidence="3" id="KW-0812">Transmembrane</keyword>
<dbReference type="InterPro" id="IPR051906">
    <property type="entry name" value="TolC-like"/>
</dbReference>
<dbReference type="PANTHER" id="PTHR30026:SF20">
    <property type="entry name" value="OUTER MEMBRANE PROTEIN TOLC"/>
    <property type="match status" value="1"/>
</dbReference>
<accession>A0AB36ZXF4</accession>
<evidence type="ECO:0000313" key="7">
    <source>
        <dbReference type="EMBL" id="PPK61700.1"/>
    </source>
</evidence>
<dbReference type="EMBL" id="PTIW01000008">
    <property type="protein sequence ID" value="PPK61700.1"/>
    <property type="molecule type" value="Genomic_DNA"/>
</dbReference>
<evidence type="ECO:0000313" key="8">
    <source>
        <dbReference type="Proteomes" id="UP000239861"/>
    </source>
</evidence>
<dbReference type="PANTHER" id="PTHR30026">
    <property type="entry name" value="OUTER MEMBRANE PROTEIN TOLC"/>
    <property type="match status" value="1"/>
</dbReference>
<gene>
    <name evidence="7" type="ORF">B0F89_10892</name>
</gene>
<evidence type="ECO:0000256" key="4">
    <source>
        <dbReference type="ARBA" id="ARBA00023136"/>
    </source>
</evidence>
<feature type="signal peptide" evidence="6">
    <location>
        <begin position="1"/>
        <end position="23"/>
    </location>
</feature>
<dbReference type="Gene3D" id="1.20.1600.10">
    <property type="entry name" value="Outer membrane efflux proteins (OEP)"/>
    <property type="match status" value="1"/>
</dbReference>
<reference evidence="7 8" key="1">
    <citation type="submission" date="2018-02" db="EMBL/GenBank/DDBJ databases">
        <title>Subsurface microbial communities from deep shales in Ohio and West Virginia, USA.</title>
        <authorList>
            <person name="Wrighton K."/>
        </authorList>
    </citation>
    <scope>NUCLEOTIDE SEQUENCE [LARGE SCALE GENOMIC DNA]</scope>
    <source>
        <strain evidence="7 8">MARC-MIP3H16</strain>
    </source>
</reference>
<keyword evidence="6" id="KW-0732">Signal</keyword>
<keyword evidence="2" id="KW-1134">Transmembrane beta strand</keyword>
<dbReference type="GO" id="GO:1990281">
    <property type="term" value="C:efflux pump complex"/>
    <property type="evidence" value="ECO:0007669"/>
    <property type="project" value="TreeGrafter"/>
</dbReference>
<dbReference type="Proteomes" id="UP000239861">
    <property type="component" value="Unassembled WGS sequence"/>
</dbReference>
<keyword evidence="5" id="KW-0998">Cell outer membrane</keyword>
<sequence>MPLKKSLRKGLLLSSLLPMFLNANTDENILSQDRLKQFELSEKKVIEDSSKLKKDWINPITLSYTKIDGEYTDSEKSVISVDQPIFKSGGIYKAIKYANANEKYSNLDIDLQRKNLIKDAYETLYNINKIEFEIKKANYVVKNAQIDVIRKKEQVLNGFLDTSFLDNAILDANTAKKNLIDLKYQKNELINSFNNLASKDYKLFSLPTFELVSKKEFLNKNLELSKAKADIQTKYEYKGMTLAKYLPTVSATFDYTKNHKFTPTNTNPNDDSIHNVGISISMPLNVRTFNDIESTQIDYLKAKLSLKNKILEEQNFFKTKLEKIKTIERKIEITKDDYELYNSLLDTIVEEKNAGLKTKSDVDTLLNSSMVKKIELKVYELEKQIELLKLYAKIE</sequence>
<protein>
    <submittedName>
        <fullName evidence="7">Outer membrane protein TolC</fullName>
    </submittedName>
</protein>
<proteinExistence type="predicted"/>
<dbReference type="GO" id="GO:0009279">
    <property type="term" value="C:cell outer membrane"/>
    <property type="evidence" value="ECO:0007669"/>
    <property type="project" value="UniProtKB-SubCell"/>
</dbReference>